<dbReference type="GO" id="GO:0071949">
    <property type="term" value="F:FAD binding"/>
    <property type="evidence" value="ECO:0007669"/>
    <property type="project" value="InterPro"/>
</dbReference>
<reference evidence="7" key="1">
    <citation type="submission" date="2020-05" db="EMBL/GenBank/DDBJ databases">
        <title>Phylogenomic resolution of chytrid fungi.</title>
        <authorList>
            <person name="Stajich J.E."/>
            <person name="Amses K."/>
            <person name="Simmons R."/>
            <person name="Seto K."/>
            <person name="Myers J."/>
            <person name="Bonds A."/>
            <person name="Quandt C.A."/>
            <person name="Barry K."/>
            <person name="Liu P."/>
            <person name="Grigoriev I."/>
            <person name="Longcore J.E."/>
            <person name="James T.Y."/>
        </authorList>
    </citation>
    <scope>NUCLEOTIDE SEQUENCE</scope>
    <source>
        <strain evidence="7">JEL0513</strain>
    </source>
</reference>
<name>A0AAD5T450_9FUNG</name>
<dbReference type="GO" id="GO:0004497">
    <property type="term" value="F:monooxygenase activity"/>
    <property type="evidence" value="ECO:0007669"/>
    <property type="project" value="UniProtKB-KW"/>
</dbReference>
<keyword evidence="8" id="KW-1185">Reference proteome</keyword>
<feature type="domain" description="FAD-binding" evidence="6">
    <location>
        <begin position="3"/>
        <end position="174"/>
    </location>
</feature>
<sequence>MPSVIVIGAGPVGVATAYGLRKLGFTVSVYDRIEAEETKQNYVDFGETKGGAVCMFTNGFRALSGLGLADKVRAHPHFENVDMMITKMDGSDPIPHYIFTAKDIECRQFLRYELHTSILEACGEAGVKLFLNKNLVHIEQTVDTVSAIFEDGTNVTADVLIGADGIYSATRRLVFPEYPQARFWSIGYVGVFERGQIFGEEKLELDYGQTLYNDMVTGNFIFAVQCSDRYGSWFVMEMDSKVKDIDKNESWKPATDLPHHANKLASRVEKWGAPKNIIGCVRSAFRITPLAIYDLPDLPSYQRGRVVLVGDAAHGTMPTMGQGLNMGFEDAASLCDLFSEFSADQYETVFKLYDELRLKRCHAVVHAAREIGERMNAGNPMKASIGRFLMKTFFAIFSFFNISDYAISYDYSKHVKKAIENFRTESGNV</sequence>
<gene>
    <name evidence="7" type="ORF">HK100_009785</name>
</gene>
<dbReference type="InterPro" id="IPR050493">
    <property type="entry name" value="FAD-dep_Monooxygenase_BioMet"/>
</dbReference>
<comment type="caution">
    <text evidence="7">The sequence shown here is derived from an EMBL/GenBank/DDBJ whole genome shotgun (WGS) entry which is preliminary data.</text>
</comment>
<keyword evidence="2" id="KW-0285">Flavoprotein</keyword>
<dbReference type="PANTHER" id="PTHR13789:SF309">
    <property type="entry name" value="PUTATIVE (AFU_ORTHOLOGUE AFUA_6G14510)-RELATED"/>
    <property type="match status" value="1"/>
</dbReference>
<dbReference type="PANTHER" id="PTHR13789">
    <property type="entry name" value="MONOOXYGENASE"/>
    <property type="match status" value="1"/>
</dbReference>
<organism evidence="7 8">
    <name type="scientific">Physocladia obscura</name>
    <dbReference type="NCBI Taxonomy" id="109957"/>
    <lineage>
        <taxon>Eukaryota</taxon>
        <taxon>Fungi</taxon>
        <taxon>Fungi incertae sedis</taxon>
        <taxon>Chytridiomycota</taxon>
        <taxon>Chytridiomycota incertae sedis</taxon>
        <taxon>Chytridiomycetes</taxon>
        <taxon>Chytridiales</taxon>
        <taxon>Chytriomycetaceae</taxon>
        <taxon>Physocladia</taxon>
    </lineage>
</organism>
<keyword evidence="3" id="KW-0274">FAD</keyword>
<keyword evidence="5" id="KW-0503">Monooxygenase</keyword>
<dbReference type="SUPFAM" id="SSF51905">
    <property type="entry name" value="FAD/NAD(P)-binding domain"/>
    <property type="match status" value="1"/>
</dbReference>
<accession>A0AAD5T450</accession>
<evidence type="ECO:0000256" key="4">
    <source>
        <dbReference type="ARBA" id="ARBA00023002"/>
    </source>
</evidence>
<dbReference type="AlphaFoldDB" id="A0AAD5T450"/>
<evidence type="ECO:0000259" key="6">
    <source>
        <dbReference type="Pfam" id="PF01494"/>
    </source>
</evidence>
<evidence type="ECO:0000256" key="2">
    <source>
        <dbReference type="ARBA" id="ARBA00022630"/>
    </source>
</evidence>
<dbReference type="InterPro" id="IPR036188">
    <property type="entry name" value="FAD/NAD-bd_sf"/>
</dbReference>
<keyword evidence="4" id="KW-0560">Oxidoreductase</keyword>
<dbReference type="Gene3D" id="3.50.50.60">
    <property type="entry name" value="FAD/NAD(P)-binding domain"/>
    <property type="match status" value="1"/>
</dbReference>
<dbReference type="Proteomes" id="UP001211907">
    <property type="component" value="Unassembled WGS sequence"/>
</dbReference>
<evidence type="ECO:0000256" key="3">
    <source>
        <dbReference type="ARBA" id="ARBA00022827"/>
    </source>
</evidence>
<proteinExistence type="inferred from homology"/>
<dbReference type="Pfam" id="PF01494">
    <property type="entry name" value="FAD_binding_3"/>
    <property type="match status" value="2"/>
</dbReference>
<dbReference type="InterPro" id="IPR002938">
    <property type="entry name" value="FAD-bd"/>
</dbReference>
<evidence type="ECO:0000256" key="5">
    <source>
        <dbReference type="ARBA" id="ARBA00023033"/>
    </source>
</evidence>
<protein>
    <recommendedName>
        <fullName evidence="6">FAD-binding domain-containing protein</fullName>
    </recommendedName>
</protein>
<comment type="similarity">
    <text evidence="1">Belongs to the paxM FAD-dependent monooxygenase family.</text>
</comment>
<evidence type="ECO:0000313" key="7">
    <source>
        <dbReference type="EMBL" id="KAJ3127387.1"/>
    </source>
</evidence>
<feature type="domain" description="FAD-binding" evidence="6">
    <location>
        <begin position="300"/>
        <end position="367"/>
    </location>
</feature>
<dbReference type="PRINTS" id="PR00420">
    <property type="entry name" value="RNGMNOXGNASE"/>
</dbReference>
<evidence type="ECO:0000256" key="1">
    <source>
        <dbReference type="ARBA" id="ARBA00007992"/>
    </source>
</evidence>
<evidence type="ECO:0000313" key="8">
    <source>
        <dbReference type="Proteomes" id="UP001211907"/>
    </source>
</evidence>
<dbReference type="EMBL" id="JADGJH010000513">
    <property type="protein sequence ID" value="KAJ3127387.1"/>
    <property type="molecule type" value="Genomic_DNA"/>
</dbReference>